<dbReference type="Proteomes" id="UP000019478">
    <property type="component" value="Unassembled WGS sequence"/>
</dbReference>
<dbReference type="OrthoDB" id="3439035at2759"/>
<gene>
    <name evidence="2" type="ORF">A1O3_06789</name>
</gene>
<proteinExistence type="predicted"/>
<feature type="region of interest" description="Disordered" evidence="1">
    <location>
        <begin position="272"/>
        <end position="294"/>
    </location>
</feature>
<dbReference type="eggNOG" id="ENOG502SBBS">
    <property type="taxonomic scope" value="Eukaryota"/>
</dbReference>
<feature type="compositionally biased region" description="Basic and acidic residues" evidence="1">
    <location>
        <begin position="344"/>
        <end position="362"/>
    </location>
</feature>
<feature type="compositionally biased region" description="Basic and acidic residues" evidence="1">
    <location>
        <begin position="496"/>
        <end position="511"/>
    </location>
</feature>
<evidence type="ECO:0000313" key="2">
    <source>
        <dbReference type="EMBL" id="EXJ82972.1"/>
    </source>
</evidence>
<feature type="compositionally biased region" description="Basic and acidic residues" evidence="1">
    <location>
        <begin position="554"/>
        <end position="564"/>
    </location>
</feature>
<feature type="region of interest" description="Disordered" evidence="1">
    <location>
        <begin position="333"/>
        <end position="718"/>
    </location>
</feature>
<feature type="compositionally biased region" description="Acidic residues" evidence="1">
    <location>
        <begin position="147"/>
        <end position="177"/>
    </location>
</feature>
<comment type="caution">
    <text evidence="2">The sequence shown here is derived from an EMBL/GenBank/DDBJ whole genome shotgun (WGS) entry which is preliminary data.</text>
</comment>
<feature type="compositionally biased region" description="Basic and acidic residues" evidence="1">
    <location>
        <begin position="455"/>
        <end position="478"/>
    </location>
</feature>
<dbReference type="GeneID" id="19170895"/>
<feature type="compositionally biased region" description="Polar residues" evidence="1">
    <location>
        <begin position="411"/>
        <end position="430"/>
    </location>
</feature>
<feature type="compositionally biased region" description="Polar residues" evidence="1">
    <location>
        <begin position="201"/>
        <end position="210"/>
    </location>
</feature>
<feature type="region of interest" description="Disordered" evidence="1">
    <location>
        <begin position="1"/>
        <end position="220"/>
    </location>
</feature>
<feature type="compositionally biased region" description="Basic and acidic residues" evidence="1">
    <location>
        <begin position="616"/>
        <end position="625"/>
    </location>
</feature>
<evidence type="ECO:0000256" key="1">
    <source>
        <dbReference type="SAM" id="MobiDB-lite"/>
    </source>
</evidence>
<dbReference type="RefSeq" id="XP_007735095.1">
    <property type="nucleotide sequence ID" value="XM_007736905.1"/>
</dbReference>
<protein>
    <submittedName>
        <fullName evidence="2">Uncharacterized protein</fullName>
    </submittedName>
</protein>
<accession>W9XR07</accession>
<feature type="compositionally biased region" description="Low complexity" evidence="1">
    <location>
        <begin position="633"/>
        <end position="654"/>
    </location>
</feature>
<reference evidence="2 3" key="1">
    <citation type="submission" date="2013-03" db="EMBL/GenBank/DDBJ databases">
        <title>The Genome Sequence of Capronia epimyces CBS 606.96.</title>
        <authorList>
            <consortium name="The Broad Institute Genomics Platform"/>
            <person name="Cuomo C."/>
            <person name="de Hoog S."/>
            <person name="Gorbushina A."/>
            <person name="Walker B."/>
            <person name="Young S.K."/>
            <person name="Zeng Q."/>
            <person name="Gargeya S."/>
            <person name="Fitzgerald M."/>
            <person name="Haas B."/>
            <person name="Abouelleil A."/>
            <person name="Allen A.W."/>
            <person name="Alvarado L."/>
            <person name="Arachchi H.M."/>
            <person name="Berlin A.M."/>
            <person name="Chapman S.B."/>
            <person name="Gainer-Dewar J."/>
            <person name="Goldberg J."/>
            <person name="Griggs A."/>
            <person name="Gujja S."/>
            <person name="Hansen M."/>
            <person name="Howarth C."/>
            <person name="Imamovic A."/>
            <person name="Ireland A."/>
            <person name="Larimer J."/>
            <person name="McCowan C."/>
            <person name="Murphy C."/>
            <person name="Pearson M."/>
            <person name="Poon T.W."/>
            <person name="Priest M."/>
            <person name="Roberts A."/>
            <person name="Saif S."/>
            <person name="Shea T."/>
            <person name="Sisk P."/>
            <person name="Sykes S."/>
            <person name="Wortman J."/>
            <person name="Nusbaum C."/>
            <person name="Birren B."/>
        </authorList>
    </citation>
    <scope>NUCLEOTIDE SEQUENCE [LARGE SCALE GENOMIC DNA]</scope>
    <source>
        <strain evidence="2 3">CBS 606.96</strain>
    </source>
</reference>
<sequence length="1170" mass="128596">MSRNKENNPLFTARRHGPSASLGTHLSSEDFFTDSILEDSRIPSPSPQKPSPARARRAIGSGRVLQSTRDLGNKSKRSSLAEYTASRSTRRLQPVPALTRKKSPSPRRTNDPSTPPQSRDGPSLTSPTSEFSSPPGGMTDVYRRIADEEDLAATEREVDTDEDQLEDNGDDTLELDVDASAHATNEAAERETPSHKRTSRESTPVQSPTTDAAGKEAMVDDRVEVYSEPATLDFVQNEMTDRVLAAKLTPHVVDRAKDRARLERLRQNRIPIDFKHSPKPGGNTPNGHGRHDDIASVANRGPIIFNNTIAVPKAYSDTSAESTPHKRIKAFSRATRAGAHKKAPSHDDGSDTPPELRQRERVVAFSKATRRKNKPDTEPEPESPEVAPAPRLVAFSRANGRSRPYGAPYETNGNELGTTDQSTGSVTSALSEPLPEHKASSEPNLQAARSYLAKWRQDTAEKRAVKKHEPVDDNDSHIDWAAAAADVPLPSVEESSTPRETHRETPPRDEWLSSIQKQSPADRMRRWENDFTGLSFQISESPPVRSRLNPIDSPRGKEIEDLEKQAVTTNRLDEIRVKDPSVRVRKSSSSLSLQDRRQANPEALDAPGVDRATNSQEERVGDRIPDTPVVVYRQSSSSTEKSKSSQRSAAGSHSSLEHLQRLARAASTTPKSSPPARGPVSETQLDSETGPVVSLSGSQAGPREQSPPAEKVGIKPSTVSKVAATPKIVGGWTDTILPDTIKTGKQTHKASRYMETPHVNAGAWIDTPLANGNGLYSAPFPNTIEEVTEELTNDIAAAVDSADEDSLPGEETKEVQQKELDAQPAANGAMVIPPSALTNVLNEAKQKRLVSRDITDVRDDTLNLGDATIQSFEDLLSDAADITADLTNLIKTGAEEEFMKQRELEHEALGDSTTAEVAFIGHLTSRMERLMSNLHEARKGISRLEQRVSHSPSPPSNPQVGQLEALIASQDPDQPCAVCGCNQGVELHKHTIEYDYSKSLFPMSYSTFTVPIPLLFYPRRKDRGQLLPRPTWLGWLTIAIWTWYISECTLCEIYCHPQYAERYIWPAHPEPEFPFVLPTMLWRWVHLDAFAPGLFVPVTGVLGTFWRLVVAVYRVVGMSLGLIDGFVDDTRPNSTPSAVAEATRSVLNVAKSFVPTSGGPDLRMMNDEFI</sequence>
<dbReference type="AlphaFoldDB" id="W9XR07"/>
<feature type="compositionally biased region" description="Polar residues" evidence="1">
    <location>
        <begin position="123"/>
        <end position="132"/>
    </location>
</feature>
<name>W9XR07_9EURO</name>
<evidence type="ECO:0000313" key="3">
    <source>
        <dbReference type="Proteomes" id="UP000019478"/>
    </source>
</evidence>
<organism evidence="2 3">
    <name type="scientific">Capronia epimyces CBS 606.96</name>
    <dbReference type="NCBI Taxonomy" id="1182542"/>
    <lineage>
        <taxon>Eukaryota</taxon>
        <taxon>Fungi</taxon>
        <taxon>Dikarya</taxon>
        <taxon>Ascomycota</taxon>
        <taxon>Pezizomycotina</taxon>
        <taxon>Eurotiomycetes</taxon>
        <taxon>Chaetothyriomycetidae</taxon>
        <taxon>Chaetothyriales</taxon>
        <taxon>Herpotrichiellaceae</taxon>
        <taxon>Capronia</taxon>
    </lineage>
</organism>
<keyword evidence="3" id="KW-1185">Reference proteome</keyword>
<feature type="compositionally biased region" description="Basic and acidic residues" evidence="1">
    <location>
        <begin position="520"/>
        <end position="529"/>
    </location>
</feature>
<feature type="compositionally biased region" description="Basic and acidic residues" evidence="1">
    <location>
        <begin position="571"/>
        <end position="582"/>
    </location>
</feature>
<dbReference type="HOGENOM" id="CLU_274404_0_0_1"/>
<dbReference type="EMBL" id="AMGY01000005">
    <property type="protein sequence ID" value="EXJ82972.1"/>
    <property type="molecule type" value="Genomic_DNA"/>
</dbReference>